<feature type="transmembrane region" description="Helical" evidence="1">
    <location>
        <begin position="229"/>
        <end position="251"/>
    </location>
</feature>
<keyword evidence="1" id="KW-0812">Transmembrane</keyword>
<dbReference type="EMBL" id="CP038799">
    <property type="protein sequence ID" value="QIV84689.1"/>
    <property type="molecule type" value="Genomic_DNA"/>
</dbReference>
<accession>A0A6H0SE25</accession>
<feature type="transmembrane region" description="Helical" evidence="1">
    <location>
        <begin position="389"/>
        <end position="412"/>
    </location>
</feature>
<dbReference type="Pfam" id="PF13231">
    <property type="entry name" value="PMT_2"/>
    <property type="match status" value="1"/>
</dbReference>
<feature type="transmembrane region" description="Helical" evidence="1">
    <location>
        <begin position="365"/>
        <end position="382"/>
    </location>
</feature>
<feature type="transmembrane region" description="Helical" evidence="1">
    <location>
        <begin position="263"/>
        <end position="285"/>
    </location>
</feature>
<proteinExistence type="predicted"/>
<reference evidence="3 4" key="1">
    <citation type="submission" date="2019-04" db="EMBL/GenBank/DDBJ databases">
        <title>Draft, Whole-Genome Sequence of the Anthracene-degrading Mycobacterium frederiksbergense LB501T, Isolated from a Polycyclic Aromatic Hydrocarbon (PAH)-Contaminated Soil.</title>
        <authorList>
            <person name="Augelletti F."/>
        </authorList>
    </citation>
    <scope>NUCLEOTIDE SEQUENCE [LARGE SCALE GENOMIC DNA]</scope>
    <source>
        <strain evidence="3 4">LB 501T</strain>
    </source>
</reference>
<dbReference type="InterPro" id="IPR038731">
    <property type="entry name" value="RgtA/B/C-like"/>
</dbReference>
<evidence type="ECO:0000313" key="3">
    <source>
        <dbReference type="EMBL" id="QIV84689.1"/>
    </source>
</evidence>
<feature type="transmembrane region" description="Helical" evidence="1">
    <location>
        <begin position="297"/>
        <end position="320"/>
    </location>
</feature>
<sequence>MPGRTGWPVAVSLAVVIISMQGLRLGTSTYLPHDDGITMLGATCNQGRYALGVPVAKWVPVAEWQSYWTLDSSCFEQIRTDLAHSDIHPPLYYWLLHAWFLVFGVSIPAALALNMVFVVLTALVIFTACRLLSVPNMVAVAVILTWSLTMASRAAAASARQYALLGLFSALLLVLLIIWCQRRRFGYLLAMIPVIAGGMLTQYLFVLPAAAACVVLGAVMLLGRGYRELIQLAVVYVVAAAMFLCINPDFVQSLRLGGEQAQPLTLLAIPMRIGVALMAVVETFLPLDPAFQIDAVTVATAVITALVVLPMLVLAARWLLRNGPGWRARGVTDRSLPLTMFLATWLAMIALFVFCVIPLHAMRPLYLYSLTPFLFVALAVAAQRSGAVIAAVSVLFAFQFVGVAISTAAHAYQHYRVPVALPGADAAMILDSDRRGIVPAVMWKLSPDITTYVATQDQLLTDFPDLRPVAGKELYFVSRLVSGSAYGSTAAKREQILQEFGNRGYTAEYRGINQMMGGADVYRLTRR</sequence>
<protein>
    <recommendedName>
        <fullName evidence="2">Glycosyltransferase RgtA/B/C/D-like domain-containing protein</fullName>
    </recommendedName>
</protein>
<organism evidence="3 4">
    <name type="scientific">Mycolicibacterium frederiksbergense</name>
    <dbReference type="NCBI Taxonomy" id="117567"/>
    <lineage>
        <taxon>Bacteria</taxon>
        <taxon>Bacillati</taxon>
        <taxon>Actinomycetota</taxon>
        <taxon>Actinomycetes</taxon>
        <taxon>Mycobacteriales</taxon>
        <taxon>Mycobacteriaceae</taxon>
        <taxon>Mycolicibacterium</taxon>
    </lineage>
</organism>
<feature type="transmembrane region" description="Helical" evidence="1">
    <location>
        <begin position="138"/>
        <end position="156"/>
    </location>
</feature>
<name>A0A6H0SE25_9MYCO</name>
<feature type="domain" description="Glycosyltransferase RgtA/B/C/D-like" evidence="2">
    <location>
        <begin position="88"/>
        <end position="248"/>
    </location>
</feature>
<keyword evidence="1" id="KW-0472">Membrane</keyword>
<feature type="transmembrane region" description="Helical" evidence="1">
    <location>
        <begin position="7"/>
        <end position="25"/>
    </location>
</feature>
<evidence type="ECO:0000256" key="1">
    <source>
        <dbReference type="SAM" id="Phobius"/>
    </source>
</evidence>
<dbReference type="KEGG" id="mfre:EXE63_30265"/>
<feature type="transmembrane region" description="Helical" evidence="1">
    <location>
        <begin position="340"/>
        <end position="359"/>
    </location>
</feature>
<feature type="transmembrane region" description="Helical" evidence="1">
    <location>
        <begin position="162"/>
        <end position="180"/>
    </location>
</feature>
<dbReference type="RefSeq" id="WP_168145007.1">
    <property type="nucleotide sequence ID" value="NZ_CP038799.1"/>
</dbReference>
<gene>
    <name evidence="3" type="ORF">EXE63_30265</name>
</gene>
<evidence type="ECO:0000313" key="4">
    <source>
        <dbReference type="Proteomes" id="UP000501849"/>
    </source>
</evidence>
<keyword evidence="4" id="KW-1185">Reference proteome</keyword>
<dbReference type="AlphaFoldDB" id="A0A6H0SE25"/>
<evidence type="ECO:0000259" key="2">
    <source>
        <dbReference type="Pfam" id="PF13231"/>
    </source>
</evidence>
<dbReference type="Proteomes" id="UP000501849">
    <property type="component" value="Chromosome"/>
</dbReference>
<keyword evidence="1" id="KW-1133">Transmembrane helix</keyword>
<feature type="transmembrane region" description="Helical" evidence="1">
    <location>
        <begin position="98"/>
        <end position="126"/>
    </location>
</feature>